<evidence type="ECO:0000313" key="4">
    <source>
        <dbReference type="RefSeq" id="XP_033534930.1"/>
    </source>
</evidence>
<evidence type="ECO:0000313" key="3">
    <source>
        <dbReference type="Proteomes" id="UP000504638"/>
    </source>
</evidence>
<organism evidence="2">
    <name type="scientific">Eremomyces bilateralis CBS 781.70</name>
    <dbReference type="NCBI Taxonomy" id="1392243"/>
    <lineage>
        <taxon>Eukaryota</taxon>
        <taxon>Fungi</taxon>
        <taxon>Dikarya</taxon>
        <taxon>Ascomycota</taxon>
        <taxon>Pezizomycotina</taxon>
        <taxon>Dothideomycetes</taxon>
        <taxon>Dothideomycetes incertae sedis</taxon>
        <taxon>Eremomycetales</taxon>
        <taxon>Eremomycetaceae</taxon>
        <taxon>Eremomyces</taxon>
    </lineage>
</organism>
<gene>
    <name evidence="2 4" type="ORF">P152DRAFT_457664</name>
</gene>
<dbReference type="AlphaFoldDB" id="A0A6G1G644"/>
<sequence>MAYASRTDRPSRTSGCTTHTLQSKPRTSTNDLTITITITRSDHHRQTQYGCMQDTSDGCPCDEKRIDVSKSK</sequence>
<feature type="compositionally biased region" description="Basic and acidic residues" evidence="1">
    <location>
        <begin position="1"/>
        <end position="11"/>
    </location>
</feature>
<dbReference type="RefSeq" id="XP_033534930.1">
    <property type="nucleotide sequence ID" value="XM_033679275.1"/>
</dbReference>
<reference evidence="4" key="3">
    <citation type="submission" date="2025-04" db="UniProtKB">
        <authorList>
            <consortium name="RefSeq"/>
        </authorList>
    </citation>
    <scope>IDENTIFICATION</scope>
    <source>
        <strain evidence="4">CBS 781.70</strain>
    </source>
</reference>
<evidence type="ECO:0000313" key="2">
    <source>
        <dbReference type="EMBL" id="KAF1813299.1"/>
    </source>
</evidence>
<reference evidence="2 4" key="1">
    <citation type="submission" date="2020-01" db="EMBL/GenBank/DDBJ databases">
        <authorList>
            <consortium name="DOE Joint Genome Institute"/>
            <person name="Haridas S."/>
            <person name="Albert R."/>
            <person name="Binder M."/>
            <person name="Bloem J."/>
            <person name="Labutti K."/>
            <person name="Salamov A."/>
            <person name="Andreopoulos B."/>
            <person name="Baker S.E."/>
            <person name="Barry K."/>
            <person name="Bills G."/>
            <person name="Bluhm B.H."/>
            <person name="Cannon C."/>
            <person name="Castanera R."/>
            <person name="Culley D.E."/>
            <person name="Daum C."/>
            <person name="Ezra D."/>
            <person name="Gonzalez J.B."/>
            <person name="Henrissat B."/>
            <person name="Kuo A."/>
            <person name="Liang C."/>
            <person name="Lipzen A."/>
            <person name="Lutzoni F."/>
            <person name="Magnuson J."/>
            <person name="Mondo S."/>
            <person name="Nolan M."/>
            <person name="Ohm R."/>
            <person name="Pangilinan J."/>
            <person name="Park H.-J."/>
            <person name="Ramirez L."/>
            <person name="Alfaro M."/>
            <person name="Sun H."/>
            <person name="Tritt A."/>
            <person name="Yoshinaga Y."/>
            <person name="Zwiers L.-H."/>
            <person name="Turgeon B.G."/>
            <person name="Goodwin S.B."/>
            <person name="Spatafora J.W."/>
            <person name="Crous P.W."/>
            <person name="Grigoriev I.V."/>
        </authorList>
    </citation>
    <scope>NUCLEOTIDE SEQUENCE</scope>
    <source>
        <strain evidence="2 4">CBS 781.70</strain>
    </source>
</reference>
<feature type="compositionally biased region" description="Polar residues" evidence="1">
    <location>
        <begin position="12"/>
        <end position="29"/>
    </location>
</feature>
<dbReference type="EMBL" id="ML975155">
    <property type="protein sequence ID" value="KAF1813299.1"/>
    <property type="molecule type" value="Genomic_DNA"/>
</dbReference>
<keyword evidence="3" id="KW-1185">Reference proteome</keyword>
<name>A0A6G1G644_9PEZI</name>
<accession>A0A6G1G644</accession>
<evidence type="ECO:0000256" key="1">
    <source>
        <dbReference type="SAM" id="MobiDB-lite"/>
    </source>
</evidence>
<reference evidence="4" key="2">
    <citation type="submission" date="2020-04" db="EMBL/GenBank/DDBJ databases">
        <authorList>
            <consortium name="NCBI Genome Project"/>
        </authorList>
    </citation>
    <scope>NUCLEOTIDE SEQUENCE</scope>
    <source>
        <strain evidence="4">CBS 781.70</strain>
    </source>
</reference>
<feature type="region of interest" description="Disordered" evidence="1">
    <location>
        <begin position="1"/>
        <end position="29"/>
    </location>
</feature>
<dbReference type="Proteomes" id="UP000504638">
    <property type="component" value="Unplaced"/>
</dbReference>
<dbReference type="GeneID" id="54419845"/>
<protein>
    <submittedName>
        <fullName evidence="2 4">Uncharacterized protein</fullName>
    </submittedName>
</protein>
<proteinExistence type="predicted"/>